<evidence type="ECO:0000313" key="14">
    <source>
        <dbReference type="WBParaSite" id="PSAMB.scaffold24size114047.g557.t1"/>
    </source>
</evidence>
<dbReference type="InterPro" id="IPR016024">
    <property type="entry name" value="ARM-type_fold"/>
</dbReference>
<evidence type="ECO:0000256" key="8">
    <source>
        <dbReference type="ARBA" id="ARBA00070106"/>
    </source>
</evidence>
<dbReference type="PANTHER" id="PTHR14978:SF0">
    <property type="entry name" value="BETA-CATENIN-LIKE PROTEIN 1"/>
    <property type="match status" value="1"/>
</dbReference>
<protein>
    <recommendedName>
        <fullName evidence="8">Beta-catenin-like protein 1</fullName>
    </recommendedName>
    <alternativeName>
        <fullName evidence="9">Nuclear-associated protein</fullName>
    </alternativeName>
</protein>
<name>A0A914VUK9_9BILA</name>
<dbReference type="GO" id="GO:0010467">
    <property type="term" value="P:gene expression"/>
    <property type="evidence" value="ECO:0007669"/>
    <property type="project" value="UniProtKB-ARBA"/>
</dbReference>
<dbReference type="WBParaSite" id="PSAMB.scaffold24size114047.g557.t1">
    <property type="protein sequence ID" value="PSAMB.scaffold24size114047.g557.t1"/>
    <property type="gene ID" value="PSAMB.scaffold24size114047.g557"/>
</dbReference>
<evidence type="ECO:0000256" key="3">
    <source>
        <dbReference type="ARBA" id="ARBA00022737"/>
    </source>
</evidence>
<comment type="subcellular location">
    <subcellularLocation>
        <location evidence="1">Nucleus</location>
    </subcellularLocation>
</comment>
<evidence type="ECO:0000256" key="1">
    <source>
        <dbReference type="ARBA" id="ARBA00004123"/>
    </source>
</evidence>
<dbReference type="InterPro" id="IPR039678">
    <property type="entry name" value="CTNNBL1"/>
</dbReference>
<dbReference type="AlphaFoldDB" id="A0A914VUK9"/>
<sequence length="535" mass="59628">MSSIDVREILRSTEPPEKRPRRGDDHLGGFDEKENGVAEGATPSADDVLAAIESAEETPPVDEHSVKQLILQLEKRILKNREMRIKYADEPHKFMESEMELNVAIQEMHMIATQPDLYELLVQHGAVESILQLLVHENTDIVAAVVNLLQELTDVETLGESEEGAAALVDALLSGQLIGTLVQSIERMNETVKDESDAVHNALAIVENVLDFRSETADLCVNQGLLTWLLKRIAQKGAFDGNKLYSSELLGMVLLGAESARKSLTEKIDGIDVLLRALASYKRHDPSSQDEREYMENLFDALCAALMFAPNRQKFLDGEGLQLMNLMLRERKQSRESALKVLDYATTGPEGGNNCDKFVEILGLRTLFPLLMRTPAKAKRKDTSPDEHEEHVCAVVSSLLRSCSESNRERVISKFVEQDHAKVDRLVELHFKYSERVRKVQAKQKPALTPAAADQQYVDKLDGGLFTLQLVALVLAEVCINGAHSCRDRASKLLNMKGGSLNQVKDVLIEYMENLGPEATKEKERANNLIAKLVQ</sequence>
<dbReference type="InterPro" id="IPR000225">
    <property type="entry name" value="Armadillo"/>
</dbReference>
<dbReference type="SMART" id="SM01156">
    <property type="entry name" value="DUF1716"/>
    <property type="match status" value="1"/>
</dbReference>
<evidence type="ECO:0000259" key="12">
    <source>
        <dbReference type="SMART" id="SM01156"/>
    </source>
</evidence>
<evidence type="ECO:0000256" key="4">
    <source>
        <dbReference type="ARBA" id="ARBA00023054"/>
    </source>
</evidence>
<evidence type="ECO:0000256" key="9">
    <source>
        <dbReference type="ARBA" id="ARBA00083862"/>
    </source>
</evidence>
<comment type="subunit">
    <text evidence="7">Component of the PRP19-CDC5L splicing complex composed of a core complex comprising a homotetramer of PRPF19, CDC5L, PLRG1 and BCAS2, and at least three less stably associated proteins CTNNBL1, CWC15 and HSPA8. Interacts directly with CWC15 and CDC5L in the complex. Interacts with AICDA; the interaction is important for the antibody diversification activity of AICDA. Interacts with PRPF31 (via its NLS). Interacts (via its N-terminal NLS) with KPNA1 and KPNA2.</text>
</comment>
<dbReference type="GO" id="GO:0005681">
    <property type="term" value="C:spliceosomal complex"/>
    <property type="evidence" value="ECO:0007669"/>
    <property type="project" value="TreeGrafter"/>
</dbReference>
<accession>A0A914VUK9</accession>
<evidence type="ECO:0000256" key="5">
    <source>
        <dbReference type="ARBA" id="ARBA00023242"/>
    </source>
</evidence>
<comment type="function">
    <text evidence="6">Component of the PRP19-CDC5L complex that forms an integral part of the spliceosome and is required for activating pre-mRNA splicing. Participates in AID/AICDA-mediated somatic hypermutation (SHM) and class-switch recombination (CSR), 2 processes resulting in the production of high-affinity, mutated isotype-switched antibodies.</text>
</comment>
<dbReference type="Proteomes" id="UP000887566">
    <property type="component" value="Unplaced"/>
</dbReference>
<dbReference type="InterPro" id="IPR011989">
    <property type="entry name" value="ARM-like"/>
</dbReference>
<dbReference type="Pfam" id="PF08216">
    <property type="entry name" value="CTNNBL"/>
    <property type="match status" value="1"/>
</dbReference>
<dbReference type="FunFam" id="1.25.10.10:FF:001136">
    <property type="entry name" value="Beta-catenin-like protein 1"/>
    <property type="match status" value="1"/>
</dbReference>
<proteinExistence type="predicted"/>
<dbReference type="Gene3D" id="1.25.10.10">
    <property type="entry name" value="Leucine-rich Repeat Variant"/>
    <property type="match status" value="1"/>
</dbReference>
<feature type="compositionally biased region" description="Basic and acidic residues" evidence="11">
    <location>
        <begin position="1"/>
        <end position="36"/>
    </location>
</feature>
<reference evidence="14" key="1">
    <citation type="submission" date="2022-11" db="UniProtKB">
        <authorList>
            <consortium name="WormBaseParasite"/>
        </authorList>
    </citation>
    <scope>IDENTIFICATION</scope>
</reference>
<keyword evidence="13" id="KW-1185">Reference proteome</keyword>
<organism evidence="13 14">
    <name type="scientific">Plectus sambesii</name>
    <dbReference type="NCBI Taxonomy" id="2011161"/>
    <lineage>
        <taxon>Eukaryota</taxon>
        <taxon>Metazoa</taxon>
        <taxon>Ecdysozoa</taxon>
        <taxon>Nematoda</taxon>
        <taxon>Chromadorea</taxon>
        <taxon>Plectida</taxon>
        <taxon>Plectina</taxon>
        <taxon>Plectoidea</taxon>
        <taxon>Plectidae</taxon>
        <taxon>Plectus</taxon>
    </lineage>
</organism>
<keyword evidence="3" id="KW-0677">Repeat</keyword>
<feature type="domain" description="Beta-catenin-like protein 1 N-terminal" evidence="12">
    <location>
        <begin position="41"/>
        <end position="146"/>
    </location>
</feature>
<evidence type="ECO:0000256" key="11">
    <source>
        <dbReference type="SAM" id="MobiDB-lite"/>
    </source>
</evidence>
<feature type="repeat" description="ARM" evidence="10">
    <location>
        <begin position="125"/>
        <end position="153"/>
    </location>
</feature>
<keyword evidence="2" id="KW-0597">Phosphoprotein</keyword>
<dbReference type="PROSITE" id="PS50176">
    <property type="entry name" value="ARM_REPEAT"/>
    <property type="match status" value="1"/>
</dbReference>
<evidence type="ECO:0000256" key="10">
    <source>
        <dbReference type="PROSITE-ProRule" id="PRU00259"/>
    </source>
</evidence>
<evidence type="ECO:0000256" key="2">
    <source>
        <dbReference type="ARBA" id="ARBA00022553"/>
    </source>
</evidence>
<feature type="region of interest" description="Disordered" evidence="11">
    <location>
        <begin position="1"/>
        <end position="43"/>
    </location>
</feature>
<evidence type="ECO:0000313" key="13">
    <source>
        <dbReference type="Proteomes" id="UP000887566"/>
    </source>
</evidence>
<evidence type="ECO:0000256" key="7">
    <source>
        <dbReference type="ARBA" id="ARBA00061776"/>
    </source>
</evidence>
<dbReference type="SUPFAM" id="SSF48371">
    <property type="entry name" value="ARM repeat"/>
    <property type="match status" value="1"/>
</dbReference>
<keyword evidence="4" id="KW-0175">Coiled coil</keyword>
<dbReference type="InterPro" id="IPR013180">
    <property type="entry name" value="CTNNBL1_N"/>
</dbReference>
<evidence type="ECO:0000256" key="6">
    <source>
        <dbReference type="ARBA" id="ARBA00058456"/>
    </source>
</evidence>
<dbReference type="PANTHER" id="PTHR14978">
    <property type="entry name" value="BETA-CATENIN-LIKE PROTEIN 1 NUCLEAR ASSOCIATED PROTEIN"/>
    <property type="match status" value="1"/>
</dbReference>
<keyword evidence="5" id="KW-0539">Nucleus</keyword>